<feature type="signal peptide" evidence="2">
    <location>
        <begin position="1"/>
        <end position="21"/>
    </location>
</feature>
<reference evidence="3" key="1">
    <citation type="submission" date="2023-03" db="EMBL/GenBank/DDBJ databases">
        <title>Stygiobacter electus gen. nov., sp. nov., facultatively anaerobic thermotolerant bacterium of the class Ignavibacteria from a well of Yessentuki mineral water deposit.</title>
        <authorList>
            <person name="Podosokorskaya O.A."/>
            <person name="Elcheninov A.G."/>
            <person name="Petrova N.F."/>
            <person name="Zavarzina D.G."/>
            <person name="Kublanov I.V."/>
            <person name="Merkel A.Y."/>
        </authorList>
    </citation>
    <scope>NUCLEOTIDE SEQUENCE</scope>
    <source>
        <strain evidence="3">09-Me</strain>
    </source>
</reference>
<dbReference type="InterPro" id="IPR025634">
    <property type="entry name" value="DUF4292"/>
</dbReference>
<dbReference type="RefSeq" id="WP_321535598.1">
    <property type="nucleotide sequence ID" value="NZ_JARGDL010000007.1"/>
</dbReference>
<comment type="caution">
    <text evidence="3">The sequence shown here is derived from an EMBL/GenBank/DDBJ whole genome shotgun (WGS) entry which is preliminary data.</text>
</comment>
<dbReference type="Proteomes" id="UP001221302">
    <property type="component" value="Unassembled WGS sequence"/>
</dbReference>
<dbReference type="InterPro" id="IPR029046">
    <property type="entry name" value="LolA/LolB/LppX"/>
</dbReference>
<protein>
    <submittedName>
        <fullName evidence="3">DUF4292 domain-containing protein</fullName>
    </submittedName>
</protein>
<dbReference type="PANTHER" id="PTHR37507">
    <property type="entry name" value="SPORULATION PROTEIN YDCC"/>
    <property type="match status" value="1"/>
</dbReference>
<dbReference type="PANTHER" id="PTHR37507:SF2">
    <property type="entry name" value="SPORULATION PROTEIN YDCC"/>
    <property type="match status" value="1"/>
</dbReference>
<dbReference type="AlphaFoldDB" id="A0AAE3NZX9"/>
<evidence type="ECO:0000313" key="4">
    <source>
        <dbReference type="Proteomes" id="UP001221302"/>
    </source>
</evidence>
<dbReference type="Pfam" id="PF14125">
    <property type="entry name" value="DUF4292"/>
    <property type="match status" value="1"/>
</dbReference>
<dbReference type="PROSITE" id="PS51257">
    <property type="entry name" value="PROKAR_LIPOPROTEIN"/>
    <property type="match status" value="1"/>
</dbReference>
<dbReference type="SUPFAM" id="SSF89392">
    <property type="entry name" value="Prokaryotic lipoproteins and lipoprotein localization factors"/>
    <property type="match status" value="1"/>
</dbReference>
<dbReference type="InterPro" id="IPR052944">
    <property type="entry name" value="Sporulation_related"/>
</dbReference>
<name>A0AAE3NZX9_9BACT</name>
<dbReference type="Gene3D" id="2.50.20.10">
    <property type="entry name" value="Lipoprotein localisation LolA/LolB/LppX"/>
    <property type="match status" value="1"/>
</dbReference>
<dbReference type="EMBL" id="JARGDL010000007">
    <property type="protein sequence ID" value="MDF1611832.1"/>
    <property type="molecule type" value="Genomic_DNA"/>
</dbReference>
<organism evidence="3 4">
    <name type="scientific">Stygiobacter electus</name>
    <dbReference type="NCBI Taxonomy" id="3032292"/>
    <lineage>
        <taxon>Bacteria</taxon>
        <taxon>Pseudomonadati</taxon>
        <taxon>Ignavibacteriota</taxon>
        <taxon>Ignavibacteria</taxon>
        <taxon>Ignavibacteriales</taxon>
        <taxon>Melioribacteraceae</taxon>
        <taxon>Stygiobacter</taxon>
    </lineage>
</organism>
<feature type="chain" id="PRO_5042098676" evidence="2">
    <location>
        <begin position="22"/>
        <end position="260"/>
    </location>
</feature>
<sequence>MKKVILILSSIIIFSTFYSCSVTKSVEEVESPSAERIVKRIEANRRKIKSFVGTGTIYVFTKELNTKSNFKVEIKKPDSLKINFFGPFGIELASALITQKDFVFLDMINNKVMKGKTNSETIKNVLKVNFPHDEIIDAATGFVNLTNKISLIPTITKNDESLYELTYPDSSNKVITKILLDVESMRLQKYFITNLNNKVLYQAEYNDYQKVDNVSIPFKIEIQDLENNQKLKIEYRKIEINKLNDKLKIEIPDDASVTEI</sequence>
<proteinExistence type="predicted"/>
<gene>
    <name evidence="3" type="ORF">P0M35_06695</name>
</gene>
<keyword evidence="1 2" id="KW-0732">Signal</keyword>
<evidence type="ECO:0000313" key="3">
    <source>
        <dbReference type="EMBL" id="MDF1611832.1"/>
    </source>
</evidence>
<evidence type="ECO:0000256" key="1">
    <source>
        <dbReference type="ARBA" id="ARBA00022729"/>
    </source>
</evidence>
<evidence type="ECO:0000256" key="2">
    <source>
        <dbReference type="SAM" id="SignalP"/>
    </source>
</evidence>
<accession>A0AAE3NZX9</accession>
<keyword evidence="4" id="KW-1185">Reference proteome</keyword>